<dbReference type="AlphaFoldDB" id="A0A1B6HL20"/>
<keyword evidence="7" id="KW-0496">Mitochondrion</keyword>
<organism evidence="12">
    <name type="scientific">Homalodisca liturata</name>
    <dbReference type="NCBI Taxonomy" id="320908"/>
    <lineage>
        <taxon>Eukaryota</taxon>
        <taxon>Metazoa</taxon>
        <taxon>Ecdysozoa</taxon>
        <taxon>Arthropoda</taxon>
        <taxon>Hexapoda</taxon>
        <taxon>Insecta</taxon>
        <taxon>Pterygota</taxon>
        <taxon>Neoptera</taxon>
        <taxon>Paraneoptera</taxon>
        <taxon>Hemiptera</taxon>
        <taxon>Auchenorrhyncha</taxon>
        <taxon>Membracoidea</taxon>
        <taxon>Cicadellidae</taxon>
        <taxon>Cicadellinae</taxon>
        <taxon>Proconiini</taxon>
        <taxon>Homalodisca</taxon>
    </lineage>
</organism>
<dbReference type="GO" id="GO:0008320">
    <property type="term" value="F:protein transmembrane transporter activity"/>
    <property type="evidence" value="ECO:0007669"/>
    <property type="project" value="TreeGrafter"/>
</dbReference>
<evidence type="ECO:0000256" key="2">
    <source>
        <dbReference type="ARBA" id="ARBA00022692"/>
    </source>
</evidence>
<evidence type="ECO:0000256" key="6">
    <source>
        <dbReference type="ARBA" id="ARBA00022989"/>
    </source>
</evidence>
<evidence type="ECO:0000256" key="4">
    <source>
        <dbReference type="ARBA" id="ARBA00022787"/>
    </source>
</evidence>
<dbReference type="GO" id="GO:0045039">
    <property type="term" value="P:protein insertion into mitochondrial inner membrane"/>
    <property type="evidence" value="ECO:0007669"/>
    <property type="project" value="TreeGrafter"/>
</dbReference>
<dbReference type="SMART" id="SM00028">
    <property type="entry name" value="TPR"/>
    <property type="match status" value="8"/>
</dbReference>
<feature type="repeat" description="TPR" evidence="10">
    <location>
        <begin position="342"/>
        <end position="375"/>
    </location>
</feature>
<dbReference type="SUPFAM" id="SSF48452">
    <property type="entry name" value="TPR-like"/>
    <property type="match status" value="2"/>
</dbReference>
<dbReference type="GO" id="GO:0005741">
    <property type="term" value="C:mitochondrial outer membrane"/>
    <property type="evidence" value="ECO:0007669"/>
    <property type="project" value="UniProtKB-SubCell"/>
</dbReference>
<dbReference type="EMBL" id="GECU01029449">
    <property type="protein sequence ID" value="JAS78257.1"/>
    <property type="molecule type" value="Transcribed_RNA"/>
</dbReference>
<feature type="repeat" description="TPR" evidence="10">
    <location>
        <begin position="520"/>
        <end position="553"/>
    </location>
</feature>
<proteinExistence type="inferred from homology"/>
<evidence type="ECO:0000256" key="3">
    <source>
        <dbReference type="ARBA" id="ARBA00022737"/>
    </source>
</evidence>
<reference evidence="12" key="1">
    <citation type="submission" date="2015-11" db="EMBL/GenBank/DDBJ databases">
        <title>De novo transcriptome assembly of four potential Pierce s Disease insect vectors from Arizona vineyards.</title>
        <authorList>
            <person name="Tassone E.E."/>
        </authorList>
    </citation>
    <scope>NUCLEOTIDE SEQUENCE</scope>
</reference>
<keyword evidence="4" id="KW-1000">Mitochondrion outer membrane</keyword>
<feature type="repeat" description="TPR" evidence="10">
    <location>
        <begin position="93"/>
        <end position="126"/>
    </location>
</feature>
<evidence type="ECO:0000256" key="11">
    <source>
        <dbReference type="SAM" id="Phobius"/>
    </source>
</evidence>
<keyword evidence="3" id="KW-0677">Repeat</keyword>
<evidence type="ECO:0000313" key="12">
    <source>
        <dbReference type="EMBL" id="JAS75373.1"/>
    </source>
</evidence>
<evidence type="ECO:0000256" key="8">
    <source>
        <dbReference type="ARBA" id="ARBA00023136"/>
    </source>
</evidence>
<name>A0A1B6HL20_9HEMI</name>
<dbReference type="PROSITE" id="PS50293">
    <property type="entry name" value="TPR_REGION"/>
    <property type="match status" value="1"/>
</dbReference>
<dbReference type="Pfam" id="PF07719">
    <property type="entry name" value="TPR_2"/>
    <property type="match status" value="1"/>
</dbReference>
<dbReference type="Pfam" id="PF13414">
    <property type="entry name" value="TPR_11"/>
    <property type="match status" value="1"/>
</dbReference>
<comment type="subcellular location">
    <subcellularLocation>
        <location evidence="1">Mitochondrion outer membrane</location>
        <topology evidence="1">Single-pass membrane protein</topology>
    </subcellularLocation>
</comment>
<keyword evidence="8 11" id="KW-0472">Membrane</keyword>
<feature type="transmembrane region" description="Helical" evidence="11">
    <location>
        <begin position="20"/>
        <end position="39"/>
    </location>
</feature>
<evidence type="ECO:0000313" key="13">
    <source>
        <dbReference type="EMBL" id="JAS75665.1"/>
    </source>
</evidence>
<keyword evidence="6 11" id="KW-1133">Transmembrane helix</keyword>
<sequence length="584" mass="65275">MDTTVKIYDVEKPSISLSYWQIAAIGIVPVVGLGVWYYLRTRKPKTDLGSQQNGVPIIEKAAVVENTTQTSAVSPKKEDITVTSDSKKPLQRAQLIKDAGNVFFKEGKYTDAIRCYTEAIDLCPSSETNILSTFYQNRAACHDQLNNLDGTVKDCTKALELNPKYTKALTRRAKAYQSLGKLSDCLEDVTSVCILESFQNQKSLEMADTVLKGLGKQHAKEAMQSKEPVQPSPYFVKAYFTSFPNDPVVHASDFEAVEINIPGQAGDSSISHLEHAKKMLVRGRYEEVIPACSAAVEHGEGLEPEALLLRATMYLLQGQHSLALEDLNTIINSQVQNTKITVNALIKRASLYLQSDEREKTFLDFEMAEELDPNNPDLYLHRGQMYLLTDNTENSIKDFEKCVSLDPNFAIAVMQGHYAHYRQAVSQNSMSGINRIIEKFKRDLRKFPKCTEAYILLAQILMDQQQFDDADKYFQSAIDIDPANATLRVHRGLLQLQWKGDIDTAMKMISGGIEVDDRCSFCYETLGTIEVQRGNLKQAVELFNKALPLSKTELELAHLYSLRDAAVAQQIAADRLGLTSLIGT</sequence>
<accession>A0A1B6HL20</accession>
<dbReference type="Gene3D" id="1.25.40.10">
    <property type="entry name" value="Tetratricopeptide repeat domain"/>
    <property type="match status" value="2"/>
</dbReference>
<dbReference type="PROSITE" id="PS50005">
    <property type="entry name" value="TPR"/>
    <property type="match status" value="5"/>
</dbReference>
<dbReference type="Pfam" id="PF13181">
    <property type="entry name" value="TPR_8"/>
    <property type="match status" value="1"/>
</dbReference>
<evidence type="ECO:0000256" key="9">
    <source>
        <dbReference type="ARBA" id="ARBA00038030"/>
    </source>
</evidence>
<evidence type="ECO:0000256" key="1">
    <source>
        <dbReference type="ARBA" id="ARBA00004572"/>
    </source>
</evidence>
<keyword evidence="5 10" id="KW-0802">TPR repeat</keyword>
<evidence type="ECO:0000256" key="5">
    <source>
        <dbReference type="ARBA" id="ARBA00022803"/>
    </source>
</evidence>
<comment type="similarity">
    <text evidence="9">Belongs to the Tom70 family.</text>
</comment>
<dbReference type="PANTHER" id="PTHR46208:SF1">
    <property type="entry name" value="MITOCHONDRIAL IMPORT RECEPTOR SUBUNIT TOM70"/>
    <property type="match status" value="1"/>
</dbReference>
<evidence type="ECO:0000313" key="14">
    <source>
        <dbReference type="EMBL" id="JAS78257.1"/>
    </source>
</evidence>
<dbReference type="EMBL" id="GECU01032041">
    <property type="protein sequence ID" value="JAS75665.1"/>
    <property type="molecule type" value="Transcribed_RNA"/>
</dbReference>
<keyword evidence="2 11" id="KW-0812">Transmembrane</keyword>
<gene>
    <name evidence="12" type="ORF">g.53125</name>
    <name evidence="13" type="ORF">g.53126</name>
    <name evidence="14" type="ORF">g.53129</name>
</gene>
<dbReference type="EMBL" id="GECU01032333">
    <property type="protein sequence ID" value="JAS75373.1"/>
    <property type="molecule type" value="Transcribed_RNA"/>
</dbReference>
<protein>
    <submittedName>
        <fullName evidence="12">Uncharacterized protein</fullName>
    </submittedName>
</protein>
<dbReference type="InterPro" id="IPR019734">
    <property type="entry name" value="TPR_rpt"/>
</dbReference>
<feature type="repeat" description="TPR" evidence="10">
    <location>
        <begin position="451"/>
        <end position="484"/>
    </location>
</feature>
<evidence type="ECO:0000256" key="7">
    <source>
        <dbReference type="ARBA" id="ARBA00023128"/>
    </source>
</evidence>
<dbReference type="PANTHER" id="PTHR46208">
    <property type="entry name" value="MITOCHONDRIAL IMPORT RECEPTOR SUBUNIT TOM70"/>
    <property type="match status" value="1"/>
</dbReference>
<dbReference type="GO" id="GO:0030943">
    <property type="term" value="F:mitochondrion targeting sequence binding"/>
    <property type="evidence" value="ECO:0007669"/>
    <property type="project" value="TreeGrafter"/>
</dbReference>
<dbReference type="InterPro" id="IPR013105">
    <property type="entry name" value="TPR_2"/>
</dbReference>
<evidence type="ECO:0000256" key="10">
    <source>
        <dbReference type="PROSITE-ProRule" id="PRU00339"/>
    </source>
</evidence>
<dbReference type="GO" id="GO:0030150">
    <property type="term" value="P:protein import into mitochondrial matrix"/>
    <property type="evidence" value="ECO:0007669"/>
    <property type="project" value="TreeGrafter"/>
</dbReference>
<dbReference type="InterPro" id="IPR011990">
    <property type="entry name" value="TPR-like_helical_dom_sf"/>
</dbReference>
<feature type="repeat" description="TPR" evidence="10">
    <location>
        <begin position="376"/>
        <end position="409"/>
    </location>
</feature>